<keyword evidence="1" id="KW-0812">Transmembrane</keyword>
<dbReference type="EMBL" id="DS113414">
    <property type="protein sequence ID" value="EAY06827.1"/>
    <property type="molecule type" value="Genomic_DNA"/>
</dbReference>
<keyword evidence="1" id="KW-1133">Transmembrane helix</keyword>
<organism evidence="2 3">
    <name type="scientific">Trichomonas vaginalis (strain ATCC PRA-98 / G3)</name>
    <dbReference type="NCBI Taxonomy" id="412133"/>
    <lineage>
        <taxon>Eukaryota</taxon>
        <taxon>Metamonada</taxon>
        <taxon>Parabasalia</taxon>
        <taxon>Trichomonadida</taxon>
        <taxon>Trichomonadidae</taxon>
        <taxon>Trichomonas</taxon>
    </lineage>
</organism>
<feature type="transmembrane region" description="Helical" evidence="1">
    <location>
        <begin position="57"/>
        <end position="81"/>
    </location>
</feature>
<dbReference type="KEGG" id="tva:4764709"/>
<dbReference type="SMR" id="A2EKK0"/>
<protein>
    <submittedName>
        <fullName evidence="2">Uncharacterized protein</fullName>
    </submittedName>
</protein>
<dbReference type="VEuPathDB" id="TrichDB:TVAG_314020"/>
<proteinExistence type="predicted"/>
<evidence type="ECO:0000256" key="1">
    <source>
        <dbReference type="SAM" id="Phobius"/>
    </source>
</evidence>
<dbReference type="VEuPathDB" id="TrichDB:TVAGG3_0412330"/>
<dbReference type="AlphaFoldDB" id="A2EKK0"/>
<keyword evidence="1" id="KW-0472">Membrane</keyword>
<feature type="transmembrane region" description="Helical" evidence="1">
    <location>
        <begin position="162"/>
        <end position="185"/>
    </location>
</feature>
<reference evidence="2" key="1">
    <citation type="submission" date="2006-10" db="EMBL/GenBank/DDBJ databases">
        <authorList>
            <person name="Amadeo P."/>
            <person name="Zhao Q."/>
            <person name="Wortman J."/>
            <person name="Fraser-Liggett C."/>
            <person name="Carlton J."/>
        </authorList>
    </citation>
    <scope>NUCLEOTIDE SEQUENCE</scope>
    <source>
        <strain evidence="2">G3</strain>
    </source>
</reference>
<keyword evidence="3" id="KW-1185">Reference proteome</keyword>
<name>A2EKK0_TRIV3</name>
<sequence>MNKARIVHERIAYMFTALIFGVVVCIGFLGFWIRSIVWFEYIRHDWPYSENKLAIRLYRLVTTNTAIGAILLGLLLIIGLIRFLRYKFAMIILMFIFMLLFITSLLCHSVTVAWTQGNNCQRIKDRGLDKGKSREDYIEWSKLFDRTEKSIWNNQCPKSAEISLAFLCVEMVGLLLLLIVTYPLAYHVISVMIE</sequence>
<dbReference type="Proteomes" id="UP000001542">
    <property type="component" value="Unassembled WGS sequence"/>
</dbReference>
<gene>
    <name evidence="2" type="ORF">TVAG_314020</name>
</gene>
<reference evidence="2" key="2">
    <citation type="journal article" date="2007" name="Science">
        <title>Draft genome sequence of the sexually transmitted pathogen Trichomonas vaginalis.</title>
        <authorList>
            <person name="Carlton J.M."/>
            <person name="Hirt R.P."/>
            <person name="Silva J.C."/>
            <person name="Delcher A.L."/>
            <person name="Schatz M."/>
            <person name="Zhao Q."/>
            <person name="Wortman J.R."/>
            <person name="Bidwell S.L."/>
            <person name="Alsmark U.C.M."/>
            <person name="Besteiro S."/>
            <person name="Sicheritz-Ponten T."/>
            <person name="Noel C.J."/>
            <person name="Dacks J.B."/>
            <person name="Foster P.G."/>
            <person name="Simillion C."/>
            <person name="Van de Peer Y."/>
            <person name="Miranda-Saavedra D."/>
            <person name="Barton G.J."/>
            <person name="Westrop G.D."/>
            <person name="Mueller S."/>
            <person name="Dessi D."/>
            <person name="Fiori P.L."/>
            <person name="Ren Q."/>
            <person name="Paulsen I."/>
            <person name="Zhang H."/>
            <person name="Bastida-Corcuera F.D."/>
            <person name="Simoes-Barbosa A."/>
            <person name="Brown M.T."/>
            <person name="Hayes R.D."/>
            <person name="Mukherjee M."/>
            <person name="Okumura C.Y."/>
            <person name="Schneider R."/>
            <person name="Smith A.J."/>
            <person name="Vanacova S."/>
            <person name="Villalvazo M."/>
            <person name="Haas B.J."/>
            <person name="Pertea M."/>
            <person name="Feldblyum T.V."/>
            <person name="Utterback T.R."/>
            <person name="Shu C.L."/>
            <person name="Osoegawa K."/>
            <person name="de Jong P.J."/>
            <person name="Hrdy I."/>
            <person name="Horvathova L."/>
            <person name="Zubacova Z."/>
            <person name="Dolezal P."/>
            <person name="Malik S.B."/>
            <person name="Logsdon J.M. Jr."/>
            <person name="Henze K."/>
            <person name="Gupta A."/>
            <person name="Wang C.C."/>
            <person name="Dunne R.L."/>
            <person name="Upcroft J.A."/>
            <person name="Upcroft P."/>
            <person name="White O."/>
            <person name="Salzberg S.L."/>
            <person name="Tang P."/>
            <person name="Chiu C.-H."/>
            <person name="Lee Y.-S."/>
            <person name="Embley T.M."/>
            <person name="Coombs G.H."/>
            <person name="Mottram J.C."/>
            <person name="Tachezy J."/>
            <person name="Fraser-Liggett C.M."/>
            <person name="Johnson P.J."/>
        </authorList>
    </citation>
    <scope>NUCLEOTIDE SEQUENCE [LARGE SCALE GENOMIC DNA]</scope>
    <source>
        <strain evidence="2">G3</strain>
    </source>
</reference>
<feature type="transmembrane region" description="Helical" evidence="1">
    <location>
        <begin position="88"/>
        <end position="114"/>
    </location>
</feature>
<accession>A2EKK0</accession>
<dbReference type="InParanoid" id="A2EKK0"/>
<evidence type="ECO:0000313" key="3">
    <source>
        <dbReference type="Proteomes" id="UP000001542"/>
    </source>
</evidence>
<feature type="transmembrane region" description="Helical" evidence="1">
    <location>
        <begin position="12"/>
        <end position="37"/>
    </location>
</feature>
<evidence type="ECO:0000313" key="2">
    <source>
        <dbReference type="EMBL" id="EAY06827.1"/>
    </source>
</evidence>
<dbReference type="RefSeq" id="XP_001319050.1">
    <property type="nucleotide sequence ID" value="XM_001319015.1"/>
</dbReference>